<evidence type="ECO:0000256" key="1">
    <source>
        <dbReference type="SAM" id="MobiDB-lite"/>
    </source>
</evidence>
<feature type="compositionally biased region" description="Basic residues" evidence="1">
    <location>
        <begin position="386"/>
        <end position="402"/>
    </location>
</feature>
<dbReference type="Proteomes" id="UP000631034">
    <property type="component" value="Unassembled WGS sequence"/>
</dbReference>
<dbReference type="AlphaFoldDB" id="A0A8J7CPT9"/>
<protein>
    <submittedName>
        <fullName evidence="2">Uncharacterized protein</fullName>
    </submittedName>
</protein>
<keyword evidence="3" id="KW-1185">Reference proteome</keyword>
<organism evidence="2 3">
    <name type="scientific">Phaeovibrio sulfidiphilus</name>
    <dbReference type="NCBI Taxonomy" id="1220600"/>
    <lineage>
        <taxon>Bacteria</taxon>
        <taxon>Pseudomonadati</taxon>
        <taxon>Pseudomonadota</taxon>
        <taxon>Alphaproteobacteria</taxon>
        <taxon>Rhodospirillales</taxon>
        <taxon>Rhodospirillaceae</taxon>
        <taxon>Phaeovibrio</taxon>
    </lineage>
</organism>
<dbReference type="RefSeq" id="WP_192534456.1">
    <property type="nucleotide sequence ID" value="NZ_JACZHT010000005.1"/>
</dbReference>
<feature type="region of interest" description="Disordered" evidence="1">
    <location>
        <begin position="1"/>
        <end position="26"/>
    </location>
</feature>
<dbReference type="EMBL" id="JACZHT010000005">
    <property type="protein sequence ID" value="MBE1237442.1"/>
    <property type="molecule type" value="Genomic_DNA"/>
</dbReference>
<name>A0A8J7CPT9_9PROT</name>
<sequence>MQDADNAREISRPSVAHTRDQGAGIEPRFETLDAALGSLEDTFRLHAEALAQAARGLAVDAGALESVFVFDDDLVSRIQARIEEAFLPTQAFADRIRSRMGVSREEGSERAGGPVQTIKSERSAVVSAGVGTSLNAGSSGVHASAVLSKTMTSSETVDSETLFYYERLVDRLVKAGFGIEAVDEVLGVDGILGEGGISPDQRGKVLSRIIQLSILGKTGELSSFEGGRYKFLAQEGRKWSPLQTVENLSRVYRTAGSEPSRQRDIEHLIGTDSDDARYLLETMVPKSRRDAAAIGRGMVDGGVKKELRDRYQRNRRSCSVTRSSDYDPDLVASVATAAFEYENLRIGKFNLITKDDLQYYLEGWSPDELRGLLESLAEATEAAKARGPHNRWRGQTKPHAAKMKPLSTLMRTNGLGACSPYSGPEESRPSGGVLETPEPASAPENGDGAIVPKGEESGFLVPGGPGPDHRAPGALPAAALPLYALSLPGTERWSCPTERSAGSEMHAHTTDVVINVTVNTPDAADGRRIGRDIAETLKSDYTHLLDVSNTPLRIA</sequence>
<gene>
    <name evidence="2" type="ORF">IHV25_07245</name>
</gene>
<accession>A0A8J7CPT9</accession>
<proteinExistence type="predicted"/>
<comment type="caution">
    <text evidence="2">The sequence shown here is derived from an EMBL/GenBank/DDBJ whole genome shotgun (WGS) entry which is preliminary data.</text>
</comment>
<reference evidence="2" key="1">
    <citation type="submission" date="2020-10" db="EMBL/GenBank/DDBJ databases">
        <title>Genome sequence of the unusual species of purple photosynthetic bacteria, Phaeovibrio sulfidiphilus DSM 23193, type strain.</title>
        <authorList>
            <person name="Kyndt J.A."/>
            <person name="Meyer T.E."/>
        </authorList>
    </citation>
    <scope>NUCLEOTIDE SEQUENCE</scope>
    <source>
        <strain evidence="2">DSM 23193</strain>
    </source>
</reference>
<feature type="region of interest" description="Disordered" evidence="1">
    <location>
        <begin position="382"/>
        <end position="470"/>
    </location>
</feature>
<evidence type="ECO:0000313" key="3">
    <source>
        <dbReference type="Proteomes" id="UP000631034"/>
    </source>
</evidence>
<feature type="compositionally biased region" description="Basic and acidic residues" evidence="1">
    <location>
        <begin position="1"/>
        <end position="11"/>
    </location>
</feature>
<evidence type="ECO:0000313" key="2">
    <source>
        <dbReference type="EMBL" id="MBE1237442.1"/>
    </source>
</evidence>